<dbReference type="EMBL" id="JBHTMY010000002">
    <property type="protein sequence ID" value="MFD1314421.1"/>
    <property type="molecule type" value="Genomic_DNA"/>
</dbReference>
<organism evidence="2 3">
    <name type="scientific">Namhaeicola litoreus</name>
    <dbReference type="NCBI Taxonomy" id="1052145"/>
    <lineage>
        <taxon>Bacteria</taxon>
        <taxon>Pseudomonadati</taxon>
        <taxon>Bacteroidota</taxon>
        <taxon>Flavobacteriia</taxon>
        <taxon>Flavobacteriales</taxon>
        <taxon>Flavobacteriaceae</taxon>
        <taxon>Namhaeicola</taxon>
    </lineage>
</organism>
<name>A0ABW3XXY0_9FLAO</name>
<evidence type="ECO:0000313" key="3">
    <source>
        <dbReference type="Proteomes" id="UP001597201"/>
    </source>
</evidence>
<sequence length="123" mass="14400">MEEDYDFIKKAQESLDQAQEALFKPQEDIVSFVACKNSQHAILNYLKGFLEKKGFETHNHETIKGLFKRCRSIEPRFNQIKIDIIDCRGKEIDDNYCINVNKLEQCHSVADQLDTLIRHLKIT</sequence>
<reference evidence="3" key="1">
    <citation type="journal article" date="2019" name="Int. J. Syst. Evol. Microbiol.">
        <title>The Global Catalogue of Microorganisms (GCM) 10K type strain sequencing project: providing services to taxonomists for standard genome sequencing and annotation.</title>
        <authorList>
            <consortium name="The Broad Institute Genomics Platform"/>
            <consortium name="The Broad Institute Genome Sequencing Center for Infectious Disease"/>
            <person name="Wu L."/>
            <person name="Ma J."/>
        </authorList>
    </citation>
    <scope>NUCLEOTIDE SEQUENCE [LARGE SCALE GENOMIC DNA]</scope>
    <source>
        <strain evidence="3">CCUG 61485</strain>
    </source>
</reference>
<keyword evidence="3" id="KW-1185">Reference proteome</keyword>
<dbReference type="Pfam" id="PF05168">
    <property type="entry name" value="HEPN"/>
    <property type="match status" value="1"/>
</dbReference>
<proteinExistence type="predicted"/>
<evidence type="ECO:0000313" key="2">
    <source>
        <dbReference type="EMBL" id="MFD1314421.1"/>
    </source>
</evidence>
<accession>A0ABW3XXY0</accession>
<evidence type="ECO:0000259" key="1">
    <source>
        <dbReference type="Pfam" id="PF05168"/>
    </source>
</evidence>
<dbReference type="RefSeq" id="WP_377176001.1">
    <property type="nucleotide sequence ID" value="NZ_JBHTMY010000002.1"/>
</dbReference>
<comment type="caution">
    <text evidence="2">The sequence shown here is derived from an EMBL/GenBank/DDBJ whole genome shotgun (WGS) entry which is preliminary data.</text>
</comment>
<gene>
    <name evidence="2" type="ORF">ACFQ39_02240</name>
</gene>
<protein>
    <submittedName>
        <fullName evidence="2">HEPN domain-containing protein</fullName>
    </submittedName>
</protein>
<dbReference type="InterPro" id="IPR007842">
    <property type="entry name" value="HEPN_dom"/>
</dbReference>
<dbReference type="Proteomes" id="UP001597201">
    <property type="component" value="Unassembled WGS sequence"/>
</dbReference>
<feature type="domain" description="HEPN" evidence="1">
    <location>
        <begin position="6"/>
        <end position="86"/>
    </location>
</feature>